<sequence length="293" mass="34912">MPLDNHYDKIKQTQKQIINNLKLADSARLQSLSTDFKIQNTLNTAQNQYKALLHRTQTVLARKEKLSRRHLEILDDERERCQTQPTGESEFNQLFPDEFVGDSKLIRQKEKDFYSNQQSKKQLQKTSEYEQLLKNIKSSDGKLYESYVKKRNTQKYTHYSDFLIDMDQLSVIDQINTTKQVNISQIEVCTQRRDRLAELTKLQPQNKTFYRAETESPQCREMSQQEIFKAASKLQLFFQLTGFFNKLKQETINYLKQDENTQQRQNVSKYQSHLRMMRFLEDYQNVPGLKPRK</sequence>
<dbReference type="Proteomes" id="UP000018208">
    <property type="component" value="Unassembled WGS sequence"/>
</dbReference>
<dbReference type="EMBL" id="KI546089">
    <property type="protein sequence ID" value="EST45822.1"/>
    <property type="molecule type" value="Genomic_DNA"/>
</dbReference>
<name>V6LMA1_9EUKA</name>
<organism evidence="1">
    <name type="scientific">Spironucleus salmonicida</name>
    <dbReference type="NCBI Taxonomy" id="348837"/>
    <lineage>
        <taxon>Eukaryota</taxon>
        <taxon>Metamonada</taxon>
        <taxon>Diplomonadida</taxon>
        <taxon>Hexamitidae</taxon>
        <taxon>Hexamitinae</taxon>
        <taxon>Spironucleus</taxon>
    </lineage>
</organism>
<dbReference type="EMBL" id="AUWU02000002">
    <property type="protein sequence ID" value="KAH0576449.1"/>
    <property type="molecule type" value="Genomic_DNA"/>
</dbReference>
<evidence type="ECO:0000313" key="2">
    <source>
        <dbReference type="EMBL" id="KAH0576449.1"/>
    </source>
</evidence>
<protein>
    <submittedName>
        <fullName evidence="1">Uncharacterized protein</fullName>
    </submittedName>
</protein>
<dbReference type="VEuPathDB" id="GiardiaDB:SS50377_22013"/>
<evidence type="ECO:0000313" key="3">
    <source>
        <dbReference type="Proteomes" id="UP000018208"/>
    </source>
</evidence>
<dbReference type="AlphaFoldDB" id="V6LMA1"/>
<gene>
    <name evidence="1" type="ORF">SS50377_14397</name>
    <name evidence="2" type="ORF">SS50377_22013</name>
</gene>
<accession>V6LMA1</accession>
<reference evidence="2" key="2">
    <citation type="submission" date="2020-12" db="EMBL/GenBank/DDBJ databases">
        <title>New Spironucleus salmonicida genome in near-complete chromosomes.</title>
        <authorList>
            <person name="Xu F."/>
            <person name="Kurt Z."/>
            <person name="Jimenez-Gonzalez A."/>
            <person name="Astvaldsson A."/>
            <person name="Andersson J.O."/>
            <person name="Svard S.G."/>
        </authorList>
    </citation>
    <scope>NUCLEOTIDE SEQUENCE</scope>
    <source>
        <strain evidence="2">ATCC 50377</strain>
    </source>
</reference>
<proteinExistence type="predicted"/>
<keyword evidence="3" id="KW-1185">Reference proteome</keyword>
<reference evidence="1 2" key="1">
    <citation type="journal article" date="2014" name="PLoS Genet.">
        <title>The Genome of Spironucleus salmonicida Highlights a Fish Pathogen Adapted to Fluctuating Environments.</title>
        <authorList>
            <person name="Xu F."/>
            <person name="Jerlstrom-Hultqvist J."/>
            <person name="Einarsson E."/>
            <person name="Astvaldsson A."/>
            <person name="Svard S.G."/>
            <person name="Andersson J.O."/>
        </authorList>
    </citation>
    <scope>NUCLEOTIDE SEQUENCE</scope>
    <source>
        <strain evidence="2">ATCC 50377</strain>
    </source>
</reference>
<evidence type="ECO:0000313" key="1">
    <source>
        <dbReference type="EMBL" id="EST45822.1"/>
    </source>
</evidence>